<keyword evidence="1" id="KW-0479">Metal-binding</keyword>
<feature type="compositionally biased region" description="Polar residues" evidence="2">
    <location>
        <begin position="117"/>
        <end position="129"/>
    </location>
</feature>
<dbReference type="CDD" id="cd00303">
    <property type="entry name" value="retropepsin_like"/>
    <property type="match status" value="1"/>
</dbReference>
<dbReference type="PROSITE" id="PS50158">
    <property type="entry name" value="ZF_CCHC"/>
    <property type="match status" value="1"/>
</dbReference>
<dbReference type="GO" id="GO:0003676">
    <property type="term" value="F:nucleic acid binding"/>
    <property type="evidence" value="ECO:0007669"/>
    <property type="project" value="InterPro"/>
</dbReference>
<dbReference type="Pfam" id="PF00098">
    <property type="entry name" value="zf-CCHC"/>
    <property type="match status" value="1"/>
</dbReference>
<feature type="compositionally biased region" description="Basic and acidic residues" evidence="2">
    <location>
        <begin position="219"/>
        <end position="228"/>
    </location>
</feature>
<feature type="domain" description="CCHC-type" evidence="3">
    <location>
        <begin position="182"/>
        <end position="195"/>
    </location>
</feature>
<gene>
    <name evidence="4" type="ORF">U9M48_023540</name>
</gene>
<dbReference type="Gene3D" id="3.30.70.270">
    <property type="match status" value="1"/>
</dbReference>
<dbReference type="SMART" id="SM00343">
    <property type="entry name" value="ZnF_C2HC"/>
    <property type="match status" value="1"/>
</dbReference>
<dbReference type="InterPro" id="IPR032567">
    <property type="entry name" value="RTL1-rel"/>
</dbReference>
<sequence length="541" mass="61669">MQPAGHQVSWDEFRAAFRTHYLPPSLIELKQWEFRALQQGSMSVLEYVQMFIRLSQYSPEDVDTDPRRAARLLGGFDPTLLTHLGRRYDNFTELVDVAIDMEQRLHQAHEDQRRNRLASTLQSGSSQRQRVVHFPPPRICYIDMPQQQEQRCGTQHHPSSCSVLPHLPASMPPAKPSAKYPCYKCGKTGHFSKNCLALRRSQAPVLIRDNPHQNKKKGPARDSAPREGRVHYTHLDQIPEGEPVLASTFRINEHPTVVLFDSGATHTFISRSYATKHGYHIDNMKAKYHITAPGSSIDTNQIVRHLRLCIGTEEFYVDHVVLPNQGIDIILGMDWMKEHNVLLDITSRTVQMKSRKSGKVMHIHLPSHKHSSHIVNATEAQLIEKIPVVSEFLDVFSEELPGLPLDRDVEFAIELVPGTAPVSRRPFRMAPDELKELKLDNGFIRPSSSPWGCPALFVEKKNQGGKRLCVDYRPLNAVTIKNKYPLPHIDILFDQLAGAKVFSEINLRSGYYQIKIREEDIPRQLSRPDMAYTSIWSCPMG</sequence>
<dbReference type="GO" id="GO:0004190">
    <property type="term" value="F:aspartic-type endopeptidase activity"/>
    <property type="evidence" value="ECO:0007669"/>
    <property type="project" value="InterPro"/>
</dbReference>
<protein>
    <recommendedName>
        <fullName evidence="3">CCHC-type domain-containing protein</fullName>
    </recommendedName>
</protein>
<dbReference type="CDD" id="cd01647">
    <property type="entry name" value="RT_LTR"/>
    <property type="match status" value="1"/>
</dbReference>
<accession>A0AAQ3TJZ7</accession>
<dbReference type="Proteomes" id="UP001341281">
    <property type="component" value="Chromosome 05"/>
</dbReference>
<dbReference type="InterPro" id="IPR021109">
    <property type="entry name" value="Peptidase_aspartic_dom_sf"/>
</dbReference>
<organism evidence="4 5">
    <name type="scientific">Paspalum notatum var. saurae</name>
    <dbReference type="NCBI Taxonomy" id="547442"/>
    <lineage>
        <taxon>Eukaryota</taxon>
        <taxon>Viridiplantae</taxon>
        <taxon>Streptophyta</taxon>
        <taxon>Embryophyta</taxon>
        <taxon>Tracheophyta</taxon>
        <taxon>Spermatophyta</taxon>
        <taxon>Magnoliopsida</taxon>
        <taxon>Liliopsida</taxon>
        <taxon>Poales</taxon>
        <taxon>Poaceae</taxon>
        <taxon>PACMAD clade</taxon>
        <taxon>Panicoideae</taxon>
        <taxon>Andropogonodae</taxon>
        <taxon>Paspaleae</taxon>
        <taxon>Paspalinae</taxon>
        <taxon>Paspalum</taxon>
    </lineage>
</organism>
<dbReference type="Pfam" id="PF03732">
    <property type="entry name" value="Retrotrans_gag"/>
    <property type="match status" value="1"/>
</dbReference>
<dbReference type="PROSITE" id="PS00141">
    <property type="entry name" value="ASP_PROTEASE"/>
    <property type="match status" value="1"/>
</dbReference>
<dbReference type="InterPro" id="IPR001878">
    <property type="entry name" value="Znf_CCHC"/>
</dbReference>
<name>A0AAQ3TJZ7_PASNO</name>
<dbReference type="InterPro" id="IPR043502">
    <property type="entry name" value="DNA/RNA_pol_sf"/>
</dbReference>
<keyword evidence="5" id="KW-1185">Reference proteome</keyword>
<dbReference type="GO" id="GO:0008270">
    <property type="term" value="F:zinc ion binding"/>
    <property type="evidence" value="ECO:0007669"/>
    <property type="project" value="UniProtKB-KW"/>
</dbReference>
<dbReference type="InterPro" id="IPR036875">
    <property type="entry name" value="Znf_CCHC_sf"/>
</dbReference>
<evidence type="ECO:0000259" key="3">
    <source>
        <dbReference type="PROSITE" id="PS50158"/>
    </source>
</evidence>
<dbReference type="SUPFAM" id="SSF56672">
    <property type="entry name" value="DNA/RNA polymerases"/>
    <property type="match status" value="1"/>
</dbReference>
<evidence type="ECO:0000256" key="2">
    <source>
        <dbReference type="SAM" id="MobiDB-lite"/>
    </source>
</evidence>
<dbReference type="Gene3D" id="4.10.60.10">
    <property type="entry name" value="Zinc finger, CCHC-type"/>
    <property type="match status" value="1"/>
</dbReference>
<dbReference type="Gene3D" id="2.40.70.10">
    <property type="entry name" value="Acid Proteases"/>
    <property type="match status" value="1"/>
</dbReference>
<dbReference type="Gene3D" id="3.10.10.10">
    <property type="entry name" value="HIV Type 1 Reverse Transcriptase, subunit A, domain 1"/>
    <property type="match status" value="1"/>
</dbReference>
<feature type="region of interest" description="Disordered" evidence="2">
    <location>
        <begin position="207"/>
        <end position="228"/>
    </location>
</feature>
<dbReference type="PANTHER" id="PTHR15503:SF45">
    <property type="entry name" value="RNA-DIRECTED DNA POLYMERASE HOMOLOG"/>
    <property type="match status" value="1"/>
</dbReference>
<feature type="region of interest" description="Disordered" evidence="2">
    <location>
        <begin position="110"/>
        <end position="129"/>
    </location>
</feature>
<dbReference type="EMBL" id="CP144749">
    <property type="protein sequence ID" value="WVZ75494.1"/>
    <property type="molecule type" value="Genomic_DNA"/>
</dbReference>
<dbReference type="InterPro" id="IPR005162">
    <property type="entry name" value="Retrotrans_gag_dom"/>
</dbReference>
<evidence type="ECO:0000313" key="4">
    <source>
        <dbReference type="EMBL" id="WVZ75494.1"/>
    </source>
</evidence>
<keyword evidence="1" id="KW-0862">Zinc</keyword>
<dbReference type="Pfam" id="PF08284">
    <property type="entry name" value="RVP_2"/>
    <property type="match status" value="1"/>
</dbReference>
<dbReference type="SUPFAM" id="SSF57756">
    <property type="entry name" value="Retrovirus zinc finger-like domains"/>
    <property type="match status" value="1"/>
</dbReference>
<evidence type="ECO:0000256" key="1">
    <source>
        <dbReference type="PROSITE-ProRule" id="PRU00047"/>
    </source>
</evidence>
<dbReference type="InterPro" id="IPR001969">
    <property type="entry name" value="Aspartic_peptidase_AS"/>
</dbReference>
<dbReference type="AlphaFoldDB" id="A0AAQ3TJZ7"/>
<dbReference type="PANTHER" id="PTHR15503">
    <property type="entry name" value="LDOC1 RELATED"/>
    <property type="match status" value="1"/>
</dbReference>
<dbReference type="GO" id="GO:0006508">
    <property type="term" value="P:proteolysis"/>
    <property type="evidence" value="ECO:0007669"/>
    <property type="project" value="InterPro"/>
</dbReference>
<proteinExistence type="predicted"/>
<dbReference type="SUPFAM" id="SSF50630">
    <property type="entry name" value="Acid proteases"/>
    <property type="match status" value="1"/>
</dbReference>
<dbReference type="InterPro" id="IPR043128">
    <property type="entry name" value="Rev_trsase/Diguanyl_cyclase"/>
</dbReference>
<keyword evidence="1" id="KW-0863">Zinc-finger</keyword>
<evidence type="ECO:0000313" key="5">
    <source>
        <dbReference type="Proteomes" id="UP001341281"/>
    </source>
</evidence>
<reference evidence="4 5" key="1">
    <citation type="submission" date="2024-02" db="EMBL/GenBank/DDBJ databases">
        <title>High-quality chromosome-scale genome assembly of Pensacola bahiagrass (Paspalum notatum Flugge var. saurae).</title>
        <authorList>
            <person name="Vega J.M."/>
            <person name="Podio M."/>
            <person name="Orjuela J."/>
            <person name="Siena L.A."/>
            <person name="Pessino S.C."/>
            <person name="Combes M.C."/>
            <person name="Mariac C."/>
            <person name="Albertini E."/>
            <person name="Pupilli F."/>
            <person name="Ortiz J.P.A."/>
            <person name="Leblanc O."/>
        </authorList>
    </citation>
    <scope>NUCLEOTIDE SEQUENCE [LARGE SCALE GENOMIC DNA]</scope>
    <source>
        <strain evidence="4">R1</strain>
        <tissue evidence="4">Leaf</tissue>
    </source>
</reference>